<protein>
    <recommendedName>
        <fullName evidence="6">ABC transporter domain-containing protein</fullName>
    </recommendedName>
</protein>
<evidence type="ECO:0000256" key="2">
    <source>
        <dbReference type="ARBA" id="ARBA00022840"/>
    </source>
</evidence>
<dbReference type="OrthoDB" id="2691650at2759"/>
<dbReference type="PANTHER" id="PTHR24223">
    <property type="entry name" value="ATP-BINDING CASSETTE SUB-FAMILY C"/>
    <property type="match status" value="1"/>
</dbReference>
<name>A0A2B7Y6K3_POLH7</name>
<dbReference type="PANTHER" id="PTHR24223:SF399">
    <property type="entry name" value="ABC TRANSPORTER ATNG"/>
    <property type="match status" value="1"/>
</dbReference>
<dbReference type="Gene3D" id="3.40.50.300">
    <property type="entry name" value="P-loop containing nucleotide triphosphate hydrolases"/>
    <property type="match status" value="1"/>
</dbReference>
<dbReference type="Proteomes" id="UP000224634">
    <property type="component" value="Unassembled WGS sequence"/>
</dbReference>
<evidence type="ECO:0000313" key="4">
    <source>
        <dbReference type="EMBL" id="PGH16508.1"/>
    </source>
</evidence>
<keyword evidence="1" id="KW-0547">Nucleotide-binding</keyword>
<evidence type="ECO:0008006" key="6">
    <source>
        <dbReference type="Google" id="ProtNLM"/>
    </source>
</evidence>
<evidence type="ECO:0000256" key="1">
    <source>
        <dbReference type="ARBA" id="ARBA00022741"/>
    </source>
</evidence>
<evidence type="ECO:0000313" key="5">
    <source>
        <dbReference type="Proteomes" id="UP000224634"/>
    </source>
</evidence>
<accession>A0A2B7Y6K3</accession>
<comment type="caution">
    <text evidence="4">The sequence shown here is derived from an EMBL/GenBank/DDBJ whole genome shotgun (WGS) entry which is preliminary data.</text>
</comment>
<feature type="transmembrane region" description="Helical" evidence="3">
    <location>
        <begin position="12"/>
        <end position="30"/>
    </location>
</feature>
<dbReference type="InterPro" id="IPR050173">
    <property type="entry name" value="ABC_transporter_C-like"/>
</dbReference>
<gene>
    <name evidence="4" type="ORF">AJ80_05193</name>
</gene>
<keyword evidence="5" id="KW-1185">Reference proteome</keyword>
<dbReference type="SUPFAM" id="SSF52540">
    <property type="entry name" value="P-loop containing nucleoside triphosphate hydrolases"/>
    <property type="match status" value="1"/>
</dbReference>
<reference evidence="4 5" key="1">
    <citation type="submission" date="2017-10" db="EMBL/GenBank/DDBJ databases">
        <title>Comparative genomics in systemic dimorphic fungi from Ajellomycetaceae.</title>
        <authorList>
            <person name="Munoz J.F."/>
            <person name="Mcewen J.G."/>
            <person name="Clay O.K."/>
            <person name="Cuomo C.A."/>
        </authorList>
    </citation>
    <scope>NUCLEOTIDE SEQUENCE [LARGE SCALE GENOMIC DNA]</scope>
    <source>
        <strain evidence="4 5">UAMH7299</strain>
    </source>
</reference>
<dbReference type="AlphaFoldDB" id="A0A2B7Y6K3"/>
<dbReference type="GO" id="GO:0005524">
    <property type="term" value="F:ATP binding"/>
    <property type="evidence" value="ECO:0007669"/>
    <property type="project" value="UniProtKB-KW"/>
</dbReference>
<keyword evidence="2" id="KW-0067">ATP-binding</keyword>
<dbReference type="GO" id="GO:0016020">
    <property type="term" value="C:membrane"/>
    <property type="evidence" value="ECO:0007669"/>
    <property type="project" value="TreeGrafter"/>
</dbReference>
<dbReference type="STRING" id="1447883.A0A2B7Y6K3"/>
<keyword evidence="3" id="KW-1133">Transmembrane helix</keyword>
<dbReference type="InterPro" id="IPR027417">
    <property type="entry name" value="P-loop_NTPase"/>
</dbReference>
<organism evidence="4 5">
    <name type="scientific">Polytolypa hystricis (strain UAMH7299)</name>
    <dbReference type="NCBI Taxonomy" id="1447883"/>
    <lineage>
        <taxon>Eukaryota</taxon>
        <taxon>Fungi</taxon>
        <taxon>Dikarya</taxon>
        <taxon>Ascomycota</taxon>
        <taxon>Pezizomycotina</taxon>
        <taxon>Eurotiomycetes</taxon>
        <taxon>Eurotiomycetidae</taxon>
        <taxon>Onygenales</taxon>
        <taxon>Onygenales incertae sedis</taxon>
        <taxon>Polytolypa</taxon>
    </lineage>
</organism>
<sequence length="141" mass="15117">MSIYGLHSDDISVVAITGFVFCISFPLARIKLLNKTVKSEDQDTENVVSPLTWLSKGAIEFKSISVEYSVLKDGSLSIAPGGNIGICGRTGKAMLDSPANSFSSGKNSLVLSIFHMIELSGGRITIDSIDIFTASRQEVRS</sequence>
<proteinExistence type="predicted"/>
<keyword evidence="3" id="KW-0812">Transmembrane</keyword>
<dbReference type="EMBL" id="PDNA01000073">
    <property type="protein sequence ID" value="PGH16508.1"/>
    <property type="molecule type" value="Genomic_DNA"/>
</dbReference>
<evidence type="ECO:0000256" key="3">
    <source>
        <dbReference type="SAM" id="Phobius"/>
    </source>
</evidence>
<dbReference type="GO" id="GO:0042626">
    <property type="term" value="F:ATPase-coupled transmembrane transporter activity"/>
    <property type="evidence" value="ECO:0007669"/>
    <property type="project" value="TreeGrafter"/>
</dbReference>
<keyword evidence="3" id="KW-0472">Membrane</keyword>